<dbReference type="Gene3D" id="3.30.565.10">
    <property type="entry name" value="Histidine kinase-like ATPase, C-terminal domain"/>
    <property type="match status" value="1"/>
</dbReference>
<organism evidence="10">
    <name type="scientific">Clostridium tertium</name>
    <dbReference type="NCBI Taxonomy" id="1559"/>
    <lineage>
        <taxon>Bacteria</taxon>
        <taxon>Bacillati</taxon>
        <taxon>Bacillota</taxon>
        <taxon>Clostridia</taxon>
        <taxon>Eubacteriales</taxon>
        <taxon>Clostridiaceae</taxon>
        <taxon>Clostridium</taxon>
    </lineage>
</organism>
<dbReference type="SUPFAM" id="SSF47384">
    <property type="entry name" value="Homodimeric domain of signal transducing histidine kinase"/>
    <property type="match status" value="1"/>
</dbReference>
<gene>
    <name evidence="10" type="primary">phoR_6</name>
    <name evidence="10" type="ORF">CTLFYP3_01545</name>
</gene>
<dbReference type="PANTHER" id="PTHR43547:SF2">
    <property type="entry name" value="HYBRID SIGNAL TRANSDUCTION HISTIDINE KINASE C"/>
    <property type="match status" value="1"/>
</dbReference>
<keyword evidence="3" id="KW-0597">Phosphoprotein</keyword>
<reference evidence="10" key="1">
    <citation type="submission" date="2019-11" db="EMBL/GenBank/DDBJ databases">
        <authorList>
            <person name="Feng L."/>
        </authorList>
    </citation>
    <scope>NUCLEOTIDE SEQUENCE</scope>
    <source>
        <strain evidence="10">CTertiumLFYP3</strain>
    </source>
</reference>
<proteinExistence type="predicted"/>
<keyword evidence="7" id="KW-0067">ATP-binding</keyword>
<keyword evidence="4 10" id="KW-0808">Transferase</keyword>
<name>A0A6N3C7R4_9CLOT</name>
<accession>A0A6N3C7R4</accession>
<evidence type="ECO:0000256" key="3">
    <source>
        <dbReference type="ARBA" id="ARBA00022553"/>
    </source>
</evidence>
<dbReference type="EMBL" id="CACRTO010000015">
    <property type="protein sequence ID" value="VYU12880.1"/>
    <property type="molecule type" value="Genomic_DNA"/>
</dbReference>
<dbReference type="PANTHER" id="PTHR43547">
    <property type="entry name" value="TWO-COMPONENT HISTIDINE KINASE"/>
    <property type="match status" value="1"/>
</dbReference>
<evidence type="ECO:0000256" key="8">
    <source>
        <dbReference type="ARBA" id="ARBA00023012"/>
    </source>
</evidence>
<dbReference type="InterPro" id="IPR036890">
    <property type="entry name" value="HATPase_C_sf"/>
</dbReference>
<comment type="catalytic activity">
    <reaction evidence="1">
        <text>ATP + protein L-histidine = ADP + protein N-phospho-L-histidine.</text>
        <dbReference type="EC" id="2.7.13.3"/>
    </reaction>
</comment>
<evidence type="ECO:0000256" key="1">
    <source>
        <dbReference type="ARBA" id="ARBA00000085"/>
    </source>
</evidence>
<dbReference type="CDD" id="cd00082">
    <property type="entry name" value="HisKA"/>
    <property type="match status" value="1"/>
</dbReference>
<sequence length="308" mass="35344">MKGIMGMINNEFINRELLLKKDDLNDFFSEKNNSLTNDELIMVITELVNKNNRQENFLLNISHDLRGHLNVILSIMQCIDYGSVSVNDKKALEYMGIVKRNSLKMLKLINNLIDTTKLENNYYVLNKKNIDVISMIESTVSCIDKYAKQKNIQLTFDTNEEECIMSVDPEVLDRIIMNLLSNAIKFSYSNTNVYINMNVLEDSVKISIRDEGPGISKDNQEKIFSRFYQIASDSNMESSGSGIGLDLVNYLVKSMDGDIFLNSEENKGCEFIITLPITFVEEKDDYCIRSDGNKIQMLEVEFSDLYKN</sequence>
<dbReference type="EC" id="2.7.13.3" evidence="2"/>
<dbReference type="GO" id="GO:0005524">
    <property type="term" value="F:ATP binding"/>
    <property type="evidence" value="ECO:0007669"/>
    <property type="project" value="UniProtKB-KW"/>
</dbReference>
<keyword evidence="6" id="KW-0418">Kinase</keyword>
<dbReference type="InterPro" id="IPR003661">
    <property type="entry name" value="HisK_dim/P_dom"/>
</dbReference>
<dbReference type="InterPro" id="IPR005467">
    <property type="entry name" value="His_kinase_dom"/>
</dbReference>
<keyword evidence="8" id="KW-0902">Two-component regulatory system</keyword>
<evidence type="ECO:0000313" key="10">
    <source>
        <dbReference type="EMBL" id="VYU12880.1"/>
    </source>
</evidence>
<dbReference type="GO" id="GO:0000155">
    <property type="term" value="F:phosphorelay sensor kinase activity"/>
    <property type="evidence" value="ECO:0007669"/>
    <property type="project" value="InterPro"/>
</dbReference>
<keyword evidence="5" id="KW-0547">Nucleotide-binding</keyword>
<dbReference type="SUPFAM" id="SSF55874">
    <property type="entry name" value="ATPase domain of HSP90 chaperone/DNA topoisomerase II/histidine kinase"/>
    <property type="match status" value="1"/>
</dbReference>
<feature type="domain" description="Histidine kinase" evidence="9">
    <location>
        <begin position="60"/>
        <end position="279"/>
    </location>
</feature>
<evidence type="ECO:0000259" key="9">
    <source>
        <dbReference type="PROSITE" id="PS50109"/>
    </source>
</evidence>
<evidence type="ECO:0000256" key="5">
    <source>
        <dbReference type="ARBA" id="ARBA00022741"/>
    </source>
</evidence>
<evidence type="ECO:0000256" key="7">
    <source>
        <dbReference type="ARBA" id="ARBA00022840"/>
    </source>
</evidence>
<protein>
    <recommendedName>
        <fullName evidence="2">histidine kinase</fullName>
        <ecNumber evidence="2">2.7.13.3</ecNumber>
    </recommendedName>
</protein>
<dbReference type="AlphaFoldDB" id="A0A6N3C7R4"/>
<dbReference type="PROSITE" id="PS50109">
    <property type="entry name" value="HIS_KIN"/>
    <property type="match status" value="1"/>
</dbReference>
<evidence type="ECO:0000256" key="4">
    <source>
        <dbReference type="ARBA" id="ARBA00022679"/>
    </source>
</evidence>
<dbReference type="PRINTS" id="PR00344">
    <property type="entry name" value="BCTRLSENSOR"/>
</dbReference>
<dbReference type="SMART" id="SM00387">
    <property type="entry name" value="HATPase_c"/>
    <property type="match status" value="1"/>
</dbReference>
<dbReference type="CDD" id="cd00075">
    <property type="entry name" value="HATPase"/>
    <property type="match status" value="1"/>
</dbReference>
<dbReference type="InterPro" id="IPR004358">
    <property type="entry name" value="Sig_transdc_His_kin-like_C"/>
</dbReference>
<dbReference type="InterPro" id="IPR036097">
    <property type="entry name" value="HisK_dim/P_sf"/>
</dbReference>
<dbReference type="Gene3D" id="1.10.287.130">
    <property type="match status" value="1"/>
</dbReference>
<dbReference type="SMART" id="SM00388">
    <property type="entry name" value="HisKA"/>
    <property type="match status" value="1"/>
</dbReference>
<dbReference type="Pfam" id="PF02518">
    <property type="entry name" value="HATPase_c"/>
    <property type="match status" value="1"/>
</dbReference>
<evidence type="ECO:0000256" key="6">
    <source>
        <dbReference type="ARBA" id="ARBA00022777"/>
    </source>
</evidence>
<dbReference type="InterPro" id="IPR003594">
    <property type="entry name" value="HATPase_dom"/>
</dbReference>
<dbReference type="FunFam" id="3.30.565.10:FF:000037">
    <property type="entry name" value="Hybrid sensor histidine kinase/response regulator"/>
    <property type="match status" value="1"/>
</dbReference>
<evidence type="ECO:0000256" key="2">
    <source>
        <dbReference type="ARBA" id="ARBA00012438"/>
    </source>
</evidence>